<dbReference type="SMART" id="SM00232">
    <property type="entry name" value="JAB_MPN"/>
    <property type="match status" value="1"/>
</dbReference>
<evidence type="ECO:0000259" key="6">
    <source>
        <dbReference type="PROSITE" id="PS50249"/>
    </source>
</evidence>
<gene>
    <name evidence="7" type="ordered locus">Nther_1093</name>
</gene>
<keyword evidence="5" id="KW-0482">Metalloprotease</keyword>
<dbReference type="OrthoDB" id="9802958at2"/>
<dbReference type="CDD" id="cd08070">
    <property type="entry name" value="MPN_like"/>
    <property type="match status" value="1"/>
</dbReference>
<evidence type="ECO:0000256" key="4">
    <source>
        <dbReference type="ARBA" id="ARBA00022833"/>
    </source>
</evidence>
<dbReference type="KEGG" id="nth:Nther_1093"/>
<feature type="domain" description="MPN" evidence="6">
    <location>
        <begin position="3"/>
        <end position="145"/>
    </location>
</feature>
<dbReference type="Pfam" id="PF14464">
    <property type="entry name" value="Prok-JAB"/>
    <property type="match status" value="1"/>
</dbReference>
<dbReference type="InterPro" id="IPR000555">
    <property type="entry name" value="JAMM/MPN+_dom"/>
</dbReference>
<dbReference type="eggNOG" id="COG1310">
    <property type="taxonomic scope" value="Bacteria"/>
</dbReference>
<dbReference type="PANTHER" id="PTHR34858">
    <property type="entry name" value="CYSO-CYSTEINE PEPTIDASE"/>
    <property type="match status" value="1"/>
</dbReference>
<dbReference type="InterPro" id="IPR051929">
    <property type="entry name" value="VirAsm_ModProt"/>
</dbReference>
<evidence type="ECO:0000256" key="2">
    <source>
        <dbReference type="ARBA" id="ARBA00022723"/>
    </source>
</evidence>
<name>B2A154_NATTJ</name>
<dbReference type="RefSeq" id="WP_012447552.1">
    <property type="nucleotide sequence ID" value="NC_010718.1"/>
</dbReference>
<evidence type="ECO:0000256" key="3">
    <source>
        <dbReference type="ARBA" id="ARBA00022801"/>
    </source>
</evidence>
<reference evidence="7 8" key="2">
    <citation type="journal article" date="2011" name="J. Bacteriol.">
        <title>Complete genome sequence of the anaerobic, halophilic alkalithermophile Natranaerobius thermophilus JW/NM-WN-LF.</title>
        <authorList>
            <person name="Zhao B."/>
            <person name="Mesbah N.M."/>
            <person name="Dalin E."/>
            <person name="Goodwin L."/>
            <person name="Nolan M."/>
            <person name="Pitluck S."/>
            <person name="Chertkov O."/>
            <person name="Brettin T.S."/>
            <person name="Han J."/>
            <person name="Larimer F.W."/>
            <person name="Land M.L."/>
            <person name="Hauser L."/>
            <person name="Kyrpides N."/>
            <person name="Wiegel J."/>
        </authorList>
    </citation>
    <scope>NUCLEOTIDE SEQUENCE [LARGE SCALE GENOMIC DNA]</scope>
    <source>
        <strain evidence="8">ATCC BAA-1301 / DSM 18059 / JW/NM-WN-LF</strain>
    </source>
</reference>
<evidence type="ECO:0000256" key="1">
    <source>
        <dbReference type="ARBA" id="ARBA00022670"/>
    </source>
</evidence>
<dbReference type="InParanoid" id="B2A154"/>
<dbReference type="GO" id="GO:0008270">
    <property type="term" value="F:zinc ion binding"/>
    <property type="evidence" value="ECO:0007669"/>
    <property type="project" value="TreeGrafter"/>
</dbReference>
<dbReference type="GO" id="GO:0006508">
    <property type="term" value="P:proteolysis"/>
    <property type="evidence" value="ECO:0007669"/>
    <property type="project" value="UniProtKB-KW"/>
</dbReference>
<dbReference type="InterPro" id="IPR037518">
    <property type="entry name" value="MPN"/>
</dbReference>
<dbReference type="Proteomes" id="UP000001683">
    <property type="component" value="Chromosome"/>
</dbReference>
<accession>B2A154</accession>
<dbReference type="InterPro" id="IPR028090">
    <property type="entry name" value="JAB_dom_prok"/>
</dbReference>
<dbReference type="AlphaFoldDB" id="B2A154"/>
<keyword evidence="2" id="KW-0479">Metal-binding</keyword>
<dbReference type="HOGENOM" id="CLU_116765_1_0_9"/>
<dbReference type="PANTHER" id="PTHR34858:SF1">
    <property type="entry name" value="CYSO-CYSTEINE PEPTIDASE"/>
    <property type="match status" value="1"/>
</dbReference>
<sequence length="156" mass="17927">MKIWILQTEYQKMLEHAKKEFPLECCGLMAGFKKPKGYVITNIYEMTNMEQSSTKYSLDPQEQFSVIKDIRNHGLELVGNYHSHPFTGCRLSDEDFRLAYDNDLVYAIISLKGELPVLKFFLIKENLKNASQELNVQLLVSKDQVINSNTTDEGGL</sequence>
<dbReference type="SUPFAM" id="SSF102712">
    <property type="entry name" value="JAB1/MPN domain"/>
    <property type="match status" value="1"/>
</dbReference>
<evidence type="ECO:0000313" key="8">
    <source>
        <dbReference type="Proteomes" id="UP000001683"/>
    </source>
</evidence>
<dbReference type="EMBL" id="CP001034">
    <property type="protein sequence ID" value="ACB84677.1"/>
    <property type="molecule type" value="Genomic_DNA"/>
</dbReference>
<keyword evidence="8" id="KW-1185">Reference proteome</keyword>
<organism evidence="7 8">
    <name type="scientific">Natranaerobius thermophilus (strain ATCC BAA-1301 / DSM 18059 / JW/NM-WN-LF)</name>
    <dbReference type="NCBI Taxonomy" id="457570"/>
    <lineage>
        <taxon>Bacteria</taxon>
        <taxon>Bacillati</taxon>
        <taxon>Bacillota</taxon>
        <taxon>Clostridia</taxon>
        <taxon>Natranaerobiales</taxon>
        <taxon>Natranaerobiaceae</taxon>
        <taxon>Natranaerobius</taxon>
    </lineage>
</organism>
<dbReference type="STRING" id="457570.Nther_1093"/>
<keyword evidence="3" id="KW-0378">Hydrolase</keyword>
<reference evidence="7 8" key="1">
    <citation type="submission" date="2008-04" db="EMBL/GenBank/DDBJ databases">
        <title>Complete sequence of chromosome of Natranaerobius thermophilus JW/NM-WN-LF.</title>
        <authorList>
            <consortium name="US DOE Joint Genome Institute"/>
            <person name="Copeland A."/>
            <person name="Lucas S."/>
            <person name="Lapidus A."/>
            <person name="Glavina del Rio T."/>
            <person name="Dalin E."/>
            <person name="Tice H."/>
            <person name="Bruce D."/>
            <person name="Goodwin L."/>
            <person name="Pitluck S."/>
            <person name="Chertkov O."/>
            <person name="Brettin T."/>
            <person name="Detter J.C."/>
            <person name="Han C."/>
            <person name="Kuske C.R."/>
            <person name="Schmutz J."/>
            <person name="Larimer F."/>
            <person name="Land M."/>
            <person name="Hauser L."/>
            <person name="Kyrpides N."/>
            <person name="Lykidis A."/>
            <person name="Mesbah N.M."/>
            <person name="Wiegel J."/>
        </authorList>
    </citation>
    <scope>NUCLEOTIDE SEQUENCE [LARGE SCALE GENOMIC DNA]</scope>
    <source>
        <strain evidence="8">ATCC BAA-1301 / DSM 18059 / JW/NM-WN-LF</strain>
    </source>
</reference>
<dbReference type="PROSITE" id="PS50249">
    <property type="entry name" value="MPN"/>
    <property type="match status" value="1"/>
</dbReference>
<dbReference type="Gene3D" id="3.40.140.10">
    <property type="entry name" value="Cytidine Deaminase, domain 2"/>
    <property type="match status" value="1"/>
</dbReference>
<protein>
    <submittedName>
        <fullName evidence="7">Mov34/MPN/PAD-1 family protein</fullName>
    </submittedName>
</protein>
<evidence type="ECO:0000313" key="7">
    <source>
        <dbReference type="EMBL" id="ACB84677.1"/>
    </source>
</evidence>
<keyword evidence="1" id="KW-0645">Protease</keyword>
<dbReference type="GO" id="GO:0008235">
    <property type="term" value="F:metalloexopeptidase activity"/>
    <property type="evidence" value="ECO:0007669"/>
    <property type="project" value="TreeGrafter"/>
</dbReference>
<proteinExistence type="predicted"/>
<keyword evidence="4" id="KW-0862">Zinc</keyword>
<evidence type="ECO:0000256" key="5">
    <source>
        <dbReference type="ARBA" id="ARBA00023049"/>
    </source>
</evidence>